<dbReference type="GO" id="GO:0003676">
    <property type="term" value="F:nucleic acid binding"/>
    <property type="evidence" value="ECO:0007669"/>
    <property type="project" value="InterPro"/>
</dbReference>
<keyword evidence="6 10" id="KW-0695">RNA-directed DNA polymerase</keyword>
<feature type="compositionally biased region" description="Polar residues" evidence="7">
    <location>
        <begin position="277"/>
        <end position="287"/>
    </location>
</feature>
<proteinExistence type="predicted"/>
<evidence type="ECO:0000259" key="9">
    <source>
        <dbReference type="Pfam" id="PF17917"/>
    </source>
</evidence>
<keyword evidence="5" id="KW-0378">Hydrolase</keyword>
<organism evidence="10 11">
    <name type="scientific">Phytophthora megakarya</name>
    <dbReference type="NCBI Taxonomy" id="4795"/>
    <lineage>
        <taxon>Eukaryota</taxon>
        <taxon>Sar</taxon>
        <taxon>Stramenopiles</taxon>
        <taxon>Oomycota</taxon>
        <taxon>Peronosporomycetes</taxon>
        <taxon>Peronosporales</taxon>
        <taxon>Peronosporaceae</taxon>
        <taxon>Phytophthora</taxon>
    </lineage>
</organism>
<evidence type="ECO:0000256" key="3">
    <source>
        <dbReference type="ARBA" id="ARBA00022722"/>
    </source>
</evidence>
<dbReference type="GO" id="GO:0003964">
    <property type="term" value="F:RNA-directed DNA polymerase activity"/>
    <property type="evidence" value="ECO:0007669"/>
    <property type="project" value="UniProtKB-KW"/>
</dbReference>
<dbReference type="Pfam" id="PF17917">
    <property type="entry name" value="RT_RNaseH"/>
    <property type="match status" value="1"/>
</dbReference>
<name>A0A225USF8_9STRA</name>
<protein>
    <submittedName>
        <fullName evidence="10">Reverse transcriptase</fullName>
    </submittedName>
</protein>
<feature type="non-terminal residue" evidence="10">
    <location>
        <position position="626"/>
    </location>
</feature>
<feature type="region of interest" description="Disordered" evidence="7">
    <location>
        <begin position="1"/>
        <end position="44"/>
    </location>
</feature>
<keyword evidence="2" id="KW-0548">Nucleotidyltransferase</keyword>
<dbReference type="AlphaFoldDB" id="A0A225USF8"/>
<evidence type="ECO:0000256" key="1">
    <source>
        <dbReference type="ARBA" id="ARBA00022679"/>
    </source>
</evidence>
<feature type="compositionally biased region" description="Basic and acidic residues" evidence="7">
    <location>
        <begin position="311"/>
        <end position="338"/>
    </location>
</feature>
<dbReference type="InterPro" id="IPR002156">
    <property type="entry name" value="RNaseH_domain"/>
</dbReference>
<dbReference type="InterPro" id="IPR012337">
    <property type="entry name" value="RNaseH-like_sf"/>
</dbReference>
<dbReference type="InterPro" id="IPR043502">
    <property type="entry name" value="DNA/RNA_pol_sf"/>
</dbReference>
<evidence type="ECO:0000259" key="8">
    <source>
        <dbReference type="Pfam" id="PF13456"/>
    </source>
</evidence>
<dbReference type="Gene3D" id="3.30.420.10">
    <property type="entry name" value="Ribonuclease H-like superfamily/Ribonuclease H"/>
    <property type="match status" value="1"/>
</dbReference>
<dbReference type="Proteomes" id="UP000198211">
    <property type="component" value="Unassembled WGS sequence"/>
</dbReference>
<evidence type="ECO:0000313" key="10">
    <source>
        <dbReference type="EMBL" id="OWY95992.1"/>
    </source>
</evidence>
<dbReference type="SUPFAM" id="SSF56672">
    <property type="entry name" value="DNA/RNA polymerases"/>
    <property type="match status" value="1"/>
</dbReference>
<evidence type="ECO:0000313" key="11">
    <source>
        <dbReference type="Proteomes" id="UP000198211"/>
    </source>
</evidence>
<evidence type="ECO:0000256" key="4">
    <source>
        <dbReference type="ARBA" id="ARBA00022759"/>
    </source>
</evidence>
<comment type="caution">
    <text evidence="10">The sequence shown here is derived from an EMBL/GenBank/DDBJ whole genome shotgun (WGS) entry which is preliminary data.</text>
</comment>
<dbReference type="SUPFAM" id="SSF53098">
    <property type="entry name" value="Ribonuclease H-like"/>
    <property type="match status" value="1"/>
</dbReference>
<dbReference type="InterPro" id="IPR036397">
    <property type="entry name" value="RNaseH_sf"/>
</dbReference>
<dbReference type="PANTHER" id="PTHR37984:SF5">
    <property type="entry name" value="PROTEIN NYNRIN-LIKE"/>
    <property type="match status" value="1"/>
</dbReference>
<keyword evidence="4" id="KW-0255">Endonuclease</keyword>
<dbReference type="InterPro" id="IPR041373">
    <property type="entry name" value="RT_RNaseH"/>
</dbReference>
<feature type="compositionally biased region" description="Basic and acidic residues" evidence="7">
    <location>
        <begin position="26"/>
        <end position="37"/>
    </location>
</feature>
<dbReference type="PANTHER" id="PTHR37984">
    <property type="entry name" value="PROTEIN CBG26694"/>
    <property type="match status" value="1"/>
</dbReference>
<keyword evidence="1" id="KW-0808">Transferase</keyword>
<dbReference type="EMBL" id="NBNE01012219">
    <property type="protein sequence ID" value="OWY95992.1"/>
    <property type="molecule type" value="Genomic_DNA"/>
</dbReference>
<accession>A0A225USF8</accession>
<keyword evidence="3" id="KW-0540">Nuclease</keyword>
<feature type="domain" description="Reverse transcriptase RNase H-like" evidence="9">
    <location>
        <begin position="361"/>
        <end position="439"/>
    </location>
</feature>
<dbReference type="Pfam" id="PF13456">
    <property type="entry name" value="RVT_3"/>
    <property type="match status" value="1"/>
</dbReference>
<evidence type="ECO:0000256" key="6">
    <source>
        <dbReference type="ARBA" id="ARBA00022918"/>
    </source>
</evidence>
<feature type="domain" description="RNase H type-1" evidence="8">
    <location>
        <begin position="536"/>
        <end position="621"/>
    </location>
</feature>
<evidence type="ECO:0000256" key="2">
    <source>
        <dbReference type="ARBA" id="ARBA00022695"/>
    </source>
</evidence>
<evidence type="ECO:0000256" key="7">
    <source>
        <dbReference type="SAM" id="MobiDB-lite"/>
    </source>
</evidence>
<reference evidence="11" key="1">
    <citation type="submission" date="2017-03" db="EMBL/GenBank/DDBJ databases">
        <title>Phytopthora megakarya and P. palmivora, two closely related causual agents of cacao black pod achieved similar genome size and gene model numbers by different mechanisms.</title>
        <authorList>
            <person name="Ali S."/>
            <person name="Shao J."/>
            <person name="Larry D.J."/>
            <person name="Kronmiller B."/>
            <person name="Shen D."/>
            <person name="Strem M.D."/>
            <person name="Melnick R.L."/>
            <person name="Guiltinan M.J."/>
            <person name="Tyler B.M."/>
            <person name="Meinhardt L.W."/>
            <person name="Bailey B.A."/>
        </authorList>
    </citation>
    <scope>NUCLEOTIDE SEQUENCE [LARGE SCALE GENOMIC DNA]</scope>
    <source>
        <strain evidence="11">zdho120</strain>
    </source>
</reference>
<gene>
    <name evidence="10" type="ORF">PHMEG_00033859</name>
</gene>
<keyword evidence="11" id="KW-1185">Reference proteome</keyword>
<evidence type="ECO:0000256" key="5">
    <source>
        <dbReference type="ARBA" id="ARBA00022801"/>
    </source>
</evidence>
<sequence>MDRFLVEQQATGADPVVTEPQNTRSRVVEMESIRSSDRGSNWEYDPDDIDFPAPAQATVATAASGSTASTMIQRVRISAISDLKEFTGKDQDEDRGRAWISKVKSVFMRDQASDDEKCLTFAELLAGSAKDWYRQLSRTTRNKWSDLLHSFQIQYCGLGVSVARQYYHMRRRSDESPLDYLYRLHVAGLRARLKIKDGSAKERREHVDHYIETLEDEDLAERLTLLRLTDADDLEDVLRARDRAKNRQKKAAFGSGKYRQKTANTTQRNKCVRSRSKQTNLDPTANLTDRVDPILTPTRQPPIFLAASEDVTPKVEKESASPDPRLPDRDHGHQEHNLKIHGNGFNRDRSVSGLILRSIREYDQIYYPVMFASRTLKSNELNYGIAEKEVLALLRILDLNYNALVGRPIRVLTRHSTLAWLFRSKALQGRLGQWAALLSPWTLEITKCVKGEDEILGALAASITPRSQVDKALILIAPKKEPRRKIQAPIPTTRLDENLYVVSFDRSARVKRGGGAYNAILWKLPEWRVLKARSGYAEGRLVSEAEYHGLLLCLDLLEDLDPRRLVICGDSNLVIRQVRGEIDCKAPGLTLLLQQALDRLRTWPDHELLHVKRDADSLASAALQRQ</sequence>
<dbReference type="GO" id="GO:0004523">
    <property type="term" value="F:RNA-DNA hybrid ribonuclease activity"/>
    <property type="evidence" value="ECO:0007669"/>
    <property type="project" value="InterPro"/>
</dbReference>
<feature type="region of interest" description="Disordered" evidence="7">
    <location>
        <begin position="243"/>
        <end position="343"/>
    </location>
</feature>
<dbReference type="InterPro" id="IPR050951">
    <property type="entry name" value="Retrovirus_Pol_polyprotein"/>
</dbReference>